<keyword evidence="2" id="KW-1185">Reference proteome</keyword>
<proteinExistence type="predicted"/>
<gene>
    <name evidence="1" type="ORF">FB45DRAFT_354654</name>
</gene>
<accession>A0AAD7FSY5</accession>
<comment type="caution">
    <text evidence="1">The sequence shown here is derived from an EMBL/GenBank/DDBJ whole genome shotgun (WGS) entry which is preliminary data.</text>
</comment>
<name>A0AAD7FSY5_9AGAR</name>
<dbReference type="AlphaFoldDB" id="A0AAD7FSY5"/>
<protein>
    <recommendedName>
        <fullName evidence="3">F-box domain-containing protein</fullName>
    </recommendedName>
</protein>
<reference evidence="1" key="1">
    <citation type="submission" date="2023-03" db="EMBL/GenBank/DDBJ databases">
        <title>Massive genome expansion in bonnet fungi (Mycena s.s.) driven by repeated elements and novel gene families across ecological guilds.</title>
        <authorList>
            <consortium name="Lawrence Berkeley National Laboratory"/>
            <person name="Harder C.B."/>
            <person name="Miyauchi S."/>
            <person name="Viragh M."/>
            <person name="Kuo A."/>
            <person name="Thoen E."/>
            <person name="Andreopoulos B."/>
            <person name="Lu D."/>
            <person name="Skrede I."/>
            <person name="Drula E."/>
            <person name="Henrissat B."/>
            <person name="Morin E."/>
            <person name="Kohler A."/>
            <person name="Barry K."/>
            <person name="LaButti K."/>
            <person name="Morin E."/>
            <person name="Salamov A."/>
            <person name="Lipzen A."/>
            <person name="Mereny Z."/>
            <person name="Hegedus B."/>
            <person name="Baldrian P."/>
            <person name="Stursova M."/>
            <person name="Weitz H."/>
            <person name="Taylor A."/>
            <person name="Grigoriev I.V."/>
            <person name="Nagy L.G."/>
            <person name="Martin F."/>
            <person name="Kauserud H."/>
        </authorList>
    </citation>
    <scope>NUCLEOTIDE SEQUENCE</scope>
    <source>
        <strain evidence="1">9284</strain>
    </source>
</reference>
<evidence type="ECO:0008006" key="3">
    <source>
        <dbReference type="Google" id="ProtNLM"/>
    </source>
</evidence>
<dbReference type="EMBL" id="JARKIF010000004">
    <property type="protein sequence ID" value="KAJ7641298.1"/>
    <property type="molecule type" value="Genomic_DNA"/>
</dbReference>
<evidence type="ECO:0000313" key="1">
    <source>
        <dbReference type="EMBL" id="KAJ7641298.1"/>
    </source>
</evidence>
<organism evidence="1 2">
    <name type="scientific">Roridomyces roridus</name>
    <dbReference type="NCBI Taxonomy" id="1738132"/>
    <lineage>
        <taxon>Eukaryota</taxon>
        <taxon>Fungi</taxon>
        <taxon>Dikarya</taxon>
        <taxon>Basidiomycota</taxon>
        <taxon>Agaricomycotina</taxon>
        <taxon>Agaricomycetes</taxon>
        <taxon>Agaricomycetidae</taxon>
        <taxon>Agaricales</taxon>
        <taxon>Marasmiineae</taxon>
        <taxon>Mycenaceae</taxon>
        <taxon>Roridomyces</taxon>
    </lineage>
</organism>
<evidence type="ECO:0000313" key="2">
    <source>
        <dbReference type="Proteomes" id="UP001221142"/>
    </source>
</evidence>
<sequence length="471" mass="52793">MASPMFPLVEDVIGRILTFCPDFATLHAVVRVSKQFHAVYQTHPKSITQAVAYNIVGPALPAALCVLRYPLEYVREDSDPLIVASACVEESAATMIAWDEKIRLVSNAEEIAVLEDVYSITSVLTAEESHRFHRAAYRAELFSAIFTADTWALDDIDELEPVVISNIQEQRAALLNGYDTRELLEMFSFVRFMRAILKSIVVQERHIDILLTAGPTRILEAWEEESDDLLWDSLGWGFSNGSGDTPNRLFDGYYARAFAKVWEWRKDDPLFCASDEHKDALNPPTEDDGGSAARWLLSEMPEANDTCSHCSTRGGLELLTEVNWHLHPISHRCLDRLKSRLTDNPTLVNPVNRAVAVAGRSAVHLAVDITPHGSSASIFRGGWISAVFDFAQTAGEGEFASWSKEDSYCASCLGRFLDENVWRWLLAERVCKDGWAPPEDCWYGYNCRTQTHKRTHATGKNHLAVPTRGDD</sequence>
<dbReference type="Proteomes" id="UP001221142">
    <property type="component" value="Unassembled WGS sequence"/>
</dbReference>